<accession>A0A8C0I885</accession>
<dbReference type="Ensembl" id="ENSBOBT00000002464.1">
    <property type="protein sequence ID" value="ENSBOBP00000002418.1"/>
    <property type="gene ID" value="ENSBOBG00000001686.1"/>
</dbReference>
<reference evidence="1" key="1">
    <citation type="submission" date="2025-08" db="UniProtKB">
        <authorList>
            <consortium name="Ensembl"/>
        </authorList>
    </citation>
    <scope>IDENTIFICATION</scope>
</reference>
<organism evidence="1 2">
    <name type="scientific">Bubo bubo</name>
    <name type="common">Eurasian eagle-owl</name>
    <name type="synonym">Strix bubo</name>
    <dbReference type="NCBI Taxonomy" id="30461"/>
    <lineage>
        <taxon>Eukaryota</taxon>
        <taxon>Metazoa</taxon>
        <taxon>Chordata</taxon>
        <taxon>Craniata</taxon>
        <taxon>Vertebrata</taxon>
        <taxon>Euteleostomi</taxon>
        <taxon>Archelosauria</taxon>
        <taxon>Archosauria</taxon>
        <taxon>Dinosauria</taxon>
        <taxon>Saurischia</taxon>
        <taxon>Theropoda</taxon>
        <taxon>Coelurosauria</taxon>
        <taxon>Aves</taxon>
        <taxon>Neognathae</taxon>
        <taxon>Neoaves</taxon>
        <taxon>Telluraves</taxon>
        <taxon>Strigiformes</taxon>
        <taxon>Strigidae</taxon>
        <taxon>Bubo</taxon>
    </lineage>
</organism>
<dbReference type="Proteomes" id="UP000694567">
    <property type="component" value="Unplaced"/>
</dbReference>
<keyword evidence="2" id="KW-1185">Reference proteome</keyword>
<dbReference type="AlphaFoldDB" id="A0A8C0I885"/>
<reference evidence="1" key="2">
    <citation type="submission" date="2025-09" db="UniProtKB">
        <authorList>
            <consortium name="Ensembl"/>
        </authorList>
    </citation>
    <scope>IDENTIFICATION</scope>
</reference>
<protein>
    <submittedName>
        <fullName evidence="1">Uncharacterized protein</fullName>
    </submittedName>
</protein>
<evidence type="ECO:0000313" key="1">
    <source>
        <dbReference type="Ensembl" id="ENSBOBP00000002418.1"/>
    </source>
</evidence>
<sequence length="130" mass="15544">ALLDGPSPRIQNQPHALWYQNENSGAESTKPGHTQFPQFFWHCWQRLGISPGWIRWCKMSSEQEEGFSPVWVLRCVERCSLCRKLFPQHEQAYGLSPVWMRWWTKTLELEEKRFPHVVQRKDFSLVCVLW</sequence>
<evidence type="ECO:0000313" key="2">
    <source>
        <dbReference type="Proteomes" id="UP000694567"/>
    </source>
</evidence>
<proteinExistence type="predicted"/>
<name>A0A8C0I885_BUBBB</name>